<name>A0A5B8NMM8_9CHRO</name>
<gene>
    <name evidence="3" type="ORF">FRE64_07450</name>
</gene>
<keyword evidence="2" id="KW-0472">Membrane</keyword>
<keyword evidence="4" id="KW-1185">Reference proteome</keyword>
<accession>A0A5B8NMM8</accession>
<evidence type="ECO:0000256" key="2">
    <source>
        <dbReference type="SAM" id="Phobius"/>
    </source>
</evidence>
<evidence type="ECO:0000313" key="4">
    <source>
        <dbReference type="Proteomes" id="UP000318453"/>
    </source>
</evidence>
<evidence type="ECO:0000256" key="1">
    <source>
        <dbReference type="SAM" id="Coils"/>
    </source>
</evidence>
<dbReference type="EMBL" id="CP042326">
    <property type="protein sequence ID" value="QDZ39791.1"/>
    <property type="molecule type" value="Genomic_DNA"/>
</dbReference>
<sequence length="126" mass="14784">MPTKNARPVRKTSHQNRNNVTYRSFPRYGGLTLEIGAKILTNALIIAVAIAALNRLLPHYQTQNARLEELNNEVERTQARVDRLNSQFTRNFDPYQSQEIRQEHTHQIKPNQRRIVWLEPETQNPE</sequence>
<dbReference type="OrthoDB" id="425201at2"/>
<organism evidence="3 4">
    <name type="scientific">Euhalothece natronophila Z-M001</name>
    <dbReference type="NCBI Taxonomy" id="522448"/>
    <lineage>
        <taxon>Bacteria</taxon>
        <taxon>Bacillati</taxon>
        <taxon>Cyanobacteriota</taxon>
        <taxon>Cyanophyceae</taxon>
        <taxon>Oscillatoriophycideae</taxon>
        <taxon>Chroococcales</taxon>
        <taxon>Halothecacae</taxon>
        <taxon>Halothece cluster</taxon>
        <taxon>Euhalothece</taxon>
    </lineage>
</organism>
<evidence type="ECO:0000313" key="3">
    <source>
        <dbReference type="EMBL" id="QDZ39791.1"/>
    </source>
</evidence>
<keyword evidence="1" id="KW-0175">Coiled coil</keyword>
<dbReference type="Proteomes" id="UP000318453">
    <property type="component" value="Chromosome"/>
</dbReference>
<keyword evidence="2" id="KW-1133">Transmembrane helix</keyword>
<feature type="coiled-coil region" evidence="1">
    <location>
        <begin position="57"/>
        <end position="87"/>
    </location>
</feature>
<dbReference type="AlphaFoldDB" id="A0A5B8NMM8"/>
<feature type="transmembrane region" description="Helical" evidence="2">
    <location>
        <begin position="35"/>
        <end position="57"/>
    </location>
</feature>
<dbReference type="KEGG" id="enn:FRE64_07450"/>
<reference evidence="3" key="1">
    <citation type="submission" date="2019-08" db="EMBL/GenBank/DDBJ databases">
        <title>Carotenoids and Carotenoid Binding Proteins in the Halophilic Cyanobacterium Euhalothece sp. ZM00.</title>
        <authorList>
            <person name="Cho S.M."/>
            <person name="Song J.Y."/>
            <person name="Park Y.-I."/>
        </authorList>
    </citation>
    <scope>NUCLEOTIDE SEQUENCE [LARGE SCALE GENOMIC DNA]</scope>
    <source>
        <strain evidence="3">Z-M001</strain>
    </source>
</reference>
<dbReference type="RefSeq" id="WP_146295388.1">
    <property type="nucleotide sequence ID" value="NZ_CP042326.1"/>
</dbReference>
<keyword evidence="2" id="KW-0812">Transmembrane</keyword>
<proteinExistence type="predicted"/>
<protein>
    <submittedName>
        <fullName evidence="3">Uncharacterized protein</fullName>
    </submittedName>
</protein>